<dbReference type="EMBL" id="ML978966">
    <property type="protein sequence ID" value="KAF1929260.1"/>
    <property type="molecule type" value="Genomic_DNA"/>
</dbReference>
<dbReference type="InterPro" id="IPR029063">
    <property type="entry name" value="SAM-dependent_MTases_sf"/>
</dbReference>
<dbReference type="Proteomes" id="UP000800082">
    <property type="component" value="Unassembled WGS sequence"/>
</dbReference>
<proteinExistence type="inferred from homology"/>
<evidence type="ECO:0000313" key="5">
    <source>
        <dbReference type="EMBL" id="KAF1929260.1"/>
    </source>
</evidence>
<dbReference type="OrthoDB" id="10251242at2759"/>
<dbReference type="RefSeq" id="XP_033449508.1">
    <property type="nucleotide sequence ID" value="XM_033594651.1"/>
</dbReference>
<sequence length="101" mass="10933">MRSRTPNSKGLPGIAVSPSQGKYLQLQARMLKAKNIPEVGTLGGYSTIWLANAKAGVVDRVDVRLGPGAEVLPKIVEEVKQGKLDKFQLVFVGADKENNWS</sequence>
<keyword evidence="3" id="KW-0949">S-adenosyl-L-methionine</keyword>
<keyword evidence="1" id="KW-0489">Methyltransferase</keyword>
<keyword evidence="6" id="KW-1185">Reference proteome</keyword>
<protein>
    <submittedName>
        <fullName evidence="5">Uncharacterized protein</fullName>
    </submittedName>
</protein>
<dbReference type="GeneID" id="54352319"/>
<gene>
    <name evidence="5" type="ORF">M421DRAFT_4423</name>
</gene>
<organism evidence="5 6">
    <name type="scientific">Didymella exigua CBS 183.55</name>
    <dbReference type="NCBI Taxonomy" id="1150837"/>
    <lineage>
        <taxon>Eukaryota</taxon>
        <taxon>Fungi</taxon>
        <taxon>Dikarya</taxon>
        <taxon>Ascomycota</taxon>
        <taxon>Pezizomycotina</taxon>
        <taxon>Dothideomycetes</taxon>
        <taxon>Pleosporomycetidae</taxon>
        <taxon>Pleosporales</taxon>
        <taxon>Pleosporineae</taxon>
        <taxon>Didymellaceae</taxon>
        <taxon>Didymella</taxon>
    </lineage>
</organism>
<dbReference type="SUPFAM" id="SSF53335">
    <property type="entry name" value="S-adenosyl-L-methionine-dependent methyltransferases"/>
    <property type="match status" value="1"/>
</dbReference>
<keyword evidence="2" id="KW-0808">Transferase</keyword>
<dbReference type="GO" id="GO:0008171">
    <property type="term" value="F:O-methyltransferase activity"/>
    <property type="evidence" value="ECO:0007669"/>
    <property type="project" value="InterPro"/>
</dbReference>
<evidence type="ECO:0000256" key="4">
    <source>
        <dbReference type="ARBA" id="ARBA00023453"/>
    </source>
</evidence>
<dbReference type="GO" id="GO:0032259">
    <property type="term" value="P:methylation"/>
    <property type="evidence" value="ECO:0007669"/>
    <property type="project" value="UniProtKB-KW"/>
</dbReference>
<dbReference type="InterPro" id="IPR002935">
    <property type="entry name" value="SAM_O-MeTrfase"/>
</dbReference>
<name>A0A6A5RPK6_9PLEO</name>
<dbReference type="Pfam" id="PF01596">
    <property type="entry name" value="Methyltransf_3"/>
    <property type="match status" value="1"/>
</dbReference>
<dbReference type="Gene3D" id="3.40.50.150">
    <property type="entry name" value="Vaccinia Virus protein VP39"/>
    <property type="match status" value="2"/>
</dbReference>
<evidence type="ECO:0000256" key="1">
    <source>
        <dbReference type="ARBA" id="ARBA00022603"/>
    </source>
</evidence>
<comment type="similarity">
    <text evidence="4">Belongs to the class I-like SAM-binding methyltransferase superfamily. Cation-dependent O-methyltransferase family.</text>
</comment>
<dbReference type="AlphaFoldDB" id="A0A6A5RPK6"/>
<reference evidence="5" key="1">
    <citation type="journal article" date="2020" name="Stud. Mycol.">
        <title>101 Dothideomycetes genomes: a test case for predicting lifestyles and emergence of pathogens.</title>
        <authorList>
            <person name="Haridas S."/>
            <person name="Albert R."/>
            <person name="Binder M."/>
            <person name="Bloem J."/>
            <person name="Labutti K."/>
            <person name="Salamov A."/>
            <person name="Andreopoulos B."/>
            <person name="Baker S."/>
            <person name="Barry K."/>
            <person name="Bills G."/>
            <person name="Bluhm B."/>
            <person name="Cannon C."/>
            <person name="Castanera R."/>
            <person name="Culley D."/>
            <person name="Daum C."/>
            <person name="Ezra D."/>
            <person name="Gonzalez J."/>
            <person name="Henrissat B."/>
            <person name="Kuo A."/>
            <person name="Liang C."/>
            <person name="Lipzen A."/>
            <person name="Lutzoni F."/>
            <person name="Magnuson J."/>
            <person name="Mondo S."/>
            <person name="Nolan M."/>
            <person name="Ohm R."/>
            <person name="Pangilinan J."/>
            <person name="Park H.-J."/>
            <person name="Ramirez L."/>
            <person name="Alfaro M."/>
            <person name="Sun H."/>
            <person name="Tritt A."/>
            <person name="Yoshinaga Y."/>
            <person name="Zwiers L.-H."/>
            <person name="Turgeon B."/>
            <person name="Goodwin S."/>
            <person name="Spatafora J."/>
            <person name="Crous P."/>
            <person name="Grigoriev I."/>
        </authorList>
    </citation>
    <scope>NUCLEOTIDE SEQUENCE</scope>
    <source>
        <strain evidence="5">CBS 183.55</strain>
    </source>
</reference>
<accession>A0A6A5RPK6</accession>
<evidence type="ECO:0000313" key="6">
    <source>
        <dbReference type="Proteomes" id="UP000800082"/>
    </source>
</evidence>
<evidence type="ECO:0000256" key="2">
    <source>
        <dbReference type="ARBA" id="ARBA00022679"/>
    </source>
</evidence>
<evidence type="ECO:0000256" key="3">
    <source>
        <dbReference type="ARBA" id="ARBA00022691"/>
    </source>
</evidence>